<evidence type="ECO:0000313" key="2">
    <source>
        <dbReference type="Proteomes" id="UP000010121"/>
    </source>
</evidence>
<sequence length="57" mass="6276">MAIVKDVLPEVPVVPKPELTDLLAEMQALMRIMPGDLTAKVPLDDEEIESAFDNMPV</sequence>
<proteinExistence type="predicted"/>
<reference evidence="1 2" key="1">
    <citation type="submission" date="2009-08" db="EMBL/GenBank/DDBJ databases">
        <title>The draft genome of Rhodobacter sp. SW2.</title>
        <authorList>
            <consortium name="US DOE Joint Genome Institute (JGI-PGF)"/>
            <person name="Lucas S."/>
            <person name="Copeland A."/>
            <person name="Lapidus A."/>
            <person name="Glavina del Rio T."/>
            <person name="Tice H."/>
            <person name="Bruce D."/>
            <person name="Goodwin L."/>
            <person name="Pitluck S."/>
            <person name="Larimer F."/>
            <person name="Land M.L."/>
            <person name="Hauser L."/>
            <person name="Emerson D."/>
        </authorList>
    </citation>
    <scope>NUCLEOTIDE SEQUENCE [LARGE SCALE GENOMIC DNA]</scope>
    <source>
        <strain evidence="1 2">SW2</strain>
    </source>
</reference>
<comment type="caution">
    <text evidence="1">The sequence shown here is derived from an EMBL/GenBank/DDBJ whole genome shotgun (WGS) entry which is preliminary data.</text>
</comment>
<dbReference type="RefSeq" id="WP_008029823.1">
    <property type="nucleotide sequence ID" value="NZ_ACYY01000008.1"/>
</dbReference>
<gene>
    <name evidence="1" type="ORF">Rsw2DRAFT_1612</name>
</gene>
<dbReference type="EMBL" id="ACYY01000008">
    <property type="protein sequence ID" value="EEW25568.1"/>
    <property type="molecule type" value="Genomic_DNA"/>
</dbReference>
<name>C8S0N4_9RHOB</name>
<dbReference type="Proteomes" id="UP000010121">
    <property type="component" value="Unassembled WGS sequence"/>
</dbReference>
<accession>C8S0N4</accession>
<dbReference type="STRING" id="371731.Rsw2DRAFT_1612"/>
<organism evidence="1 2">
    <name type="scientific">Rhodobacter ferrooxidans</name>
    <dbReference type="NCBI Taxonomy" id="371731"/>
    <lineage>
        <taxon>Bacteria</taxon>
        <taxon>Pseudomonadati</taxon>
        <taxon>Pseudomonadota</taxon>
        <taxon>Alphaproteobacteria</taxon>
        <taxon>Rhodobacterales</taxon>
        <taxon>Rhodobacter group</taxon>
        <taxon>Rhodobacter</taxon>
    </lineage>
</organism>
<dbReference type="AlphaFoldDB" id="C8S0N4"/>
<protein>
    <submittedName>
        <fullName evidence="1">Uncharacterized protein</fullName>
    </submittedName>
</protein>
<evidence type="ECO:0000313" key="1">
    <source>
        <dbReference type="EMBL" id="EEW25568.1"/>
    </source>
</evidence>
<keyword evidence="2" id="KW-1185">Reference proteome</keyword>